<comment type="subcellular location">
    <subcellularLocation>
        <location evidence="6">Cytoplasm</location>
    </subcellularLocation>
</comment>
<keyword evidence="6" id="KW-0963">Cytoplasm</keyword>
<keyword evidence="6" id="KW-0547">Nucleotide-binding</keyword>
<dbReference type="GO" id="GO:0005737">
    <property type="term" value="C:cytoplasm"/>
    <property type="evidence" value="ECO:0007669"/>
    <property type="project" value="UniProtKB-SubCell"/>
</dbReference>
<dbReference type="EMBL" id="JACQRX010000072">
    <property type="protein sequence ID" value="MBI4251133.1"/>
    <property type="molecule type" value="Genomic_DNA"/>
</dbReference>
<dbReference type="GO" id="GO:0003951">
    <property type="term" value="F:NAD+ kinase activity"/>
    <property type="evidence" value="ECO:0007669"/>
    <property type="project" value="UniProtKB-UniRule"/>
</dbReference>
<keyword evidence="6" id="KW-0067">ATP-binding</keyword>
<accession>A0A932ZT28</accession>
<gene>
    <name evidence="6" type="primary">nadK</name>
    <name evidence="8" type="ORF">HY618_01630</name>
</gene>
<dbReference type="InterPro" id="IPR017438">
    <property type="entry name" value="ATP-NAD_kinase_N"/>
</dbReference>
<dbReference type="Gene3D" id="3.40.50.10330">
    <property type="entry name" value="Probable inorganic polyphosphate/atp-NAD kinase, domain 1"/>
    <property type="match status" value="1"/>
</dbReference>
<dbReference type="Gene3D" id="2.60.200.30">
    <property type="entry name" value="Probable inorganic polyphosphate/atp-NAD kinase, domain 2"/>
    <property type="match status" value="1"/>
</dbReference>
<dbReference type="InterPro" id="IPR016064">
    <property type="entry name" value="NAD/diacylglycerol_kinase_sf"/>
</dbReference>
<evidence type="ECO:0000256" key="4">
    <source>
        <dbReference type="ARBA" id="ARBA00023027"/>
    </source>
</evidence>
<dbReference type="PANTHER" id="PTHR20275">
    <property type="entry name" value="NAD KINASE"/>
    <property type="match status" value="1"/>
</dbReference>
<evidence type="ECO:0000256" key="1">
    <source>
        <dbReference type="ARBA" id="ARBA00022679"/>
    </source>
</evidence>
<dbReference type="GO" id="GO:0019674">
    <property type="term" value="P:NAD+ metabolic process"/>
    <property type="evidence" value="ECO:0007669"/>
    <property type="project" value="InterPro"/>
</dbReference>
<evidence type="ECO:0000256" key="5">
    <source>
        <dbReference type="ARBA" id="ARBA00047925"/>
    </source>
</evidence>
<comment type="similarity">
    <text evidence="6">Belongs to the NAD kinase family.</text>
</comment>
<evidence type="ECO:0000256" key="3">
    <source>
        <dbReference type="ARBA" id="ARBA00022857"/>
    </source>
</evidence>
<keyword evidence="3 6" id="KW-0521">NADP</keyword>
<dbReference type="GO" id="GO:0006741">
    <property type="term" value="P:NADP+ biosynthetic process"/>
    <property type="evidence" value="ECO:0007669"/>
    <property type="project" value="UniProtKB-UniRule"/>
</dbReference>
<feature type="binding site" evidence="6">
    <location>
        <begin position="146"/>
        <end position="147"/>
    </location>
    <ligand>
        <name>NAD(+)</name>
        <dbReference type="ChEBI" id="CHEBI:57540"/>
    </ligand>
</feature>
<dbReference type="GO" id="GO:0046872">
    <property type="term" value="F:metal ion binding"/>
    <property type="evidence" value="ECO:0007669"/>
    <property type="project" value="UniProtKB-UniRule"/>
</dbReference>
<proteinExistence type="inferred from homology"/>
<comment type="cofactor">
    <cofactor evidence="6">
        <name>a divalent metal cation</name>
        <dbReference type="ChEBI" id="CHEBI:60240"/>
    </cofactor>
</comment>
<name>A0A932ZT28_UNCTE</name>
<dbReference type="PANTHER" id="PTHR20275:SF0">
    <property type="entry name" value="NAD KINASE"/>
    <property type="match status" value="1"/>
</dbReference>
<feature type="compositionally biased region" description="Basic and acidic residues" evidence="7">
    <location>
        <begin position="292"/>
        <end position="305"/>
    </location>
</feature>
<feature type="binding site" evidence="6">
    <location>
        <position position="174"/>
    </location>
    <ligand>
        <name>NAD(+)</name>
        <dbReference type="ChEBI" id="CHEBI:57540"/>
    </ligand>
</feature>
<dbReference type="HAMAP" id="MF_00361">
    <property type="entry name" value="NAD_kinase"/>
    <property type="match status" value="1"/>
</dbReference>
<keyword evidence="4 6" id="KW-0520">NAD</keyword>
<evidence type="ECO:0000256" key="6">
    <source>
        <dbReference type="HAMAP-Rule" id="MF_00361"/>
    </source>
</evidence>
<dbReference type="EC" id="2.7.1.23" evidence="6"/>
<evidence type="ECO:0000256" key="7">
    <source>
        <dbReference type="SAM" id="MobiDB-lite"/>
    </source>
</evidence>
<dbReference type="InterPro" id="IPR017437">
    <property type="entry name" value="ATP-NAD_kinase_PpnK-typ_C"/>
</dbReference>
<feature type="binding site" evidence="6">
    <location>
        <position position="157"/>
    </location>
    <ligand>
        <name>NAD(+)</name>
        <dbReference type="ChEBI" id="CHEBI:57540"/>
    </ligand>
</feature>
<dbReference type="AlphaFoldDB" id="A0A932ZT28"/>
<evidence type="ECO:0000256" key="2">
    <source>
        <dbReference type="ARBA" id="ARBA00022777"/>
    </source>
</evidence>
<feature type="binding site" evidence="6">
    <location>
        <begin position="71"/>
        <end position="72"/>
    </location>
    <ligand>
        <name>NAD(+)</name>
        <dbReference type="ChEBI" id="CHEBI:57540"/>
    </ligand>
</feature>
<sequence length="314" mass="33306">MPQPFRRIALAAGPFARKASPELAGAAGWLRERGFELALDEAAAALAGERGGLPTGRAVAGADLVIVFGGDGSILRTAHHLGDGSPALLGINTGHLGFMADVPLSELLPALEGILGRGEFTIEPRMRLRPRALRGGQRLPLHDVLNDAVLTAGPLARMVEFAIEVDGRDLGAFRGDGLILATPTGSTAYSLSAGGPLVMPGLEVILINPICPHTLSHRPIVAPGGSRVEVRLFRDPEVEGRHTLLTLDGHPGCELHPDDRLEVVRSPDPIRLVRPAGADFFQVLRDKLVWETHPRGGEPRPDSARRGLRGGGRT</sequence>
<dbReference type="GO" id="GO:0051287">
    <property type="term" value="F:NAD binding"/>
    <property type="evidence" value="ECO:0007669"/>
    <property type="project" value="UniProtKB-ARBA"/>
</dbReference>
<feature type="binding site" evidence="6">
    <location>
        <position position="176"/>
    </location>
    <ligand>
        <name>NAD(+)</name>
        <dbReference type="ChEBI" id="CHEBI:57540"/>
    </ligand>
</feature>
<reference evidence="8" key="1">
    <citation type="submission" date="2020-07" db="EMBL/GenBank/DDBJ databases">
        <title>Huge and variable diversity of episymbiotic CPR bacteria and DPANN archaea in groundwater ecosystems.</title>
        <authorList>
            <person name="He C.Y."/>
            <person name="Keren R."/>
            <person name="Whittaker M."/>
            <person name="Farag I.F."/>
            <person name="Doudna J."/>
            <person name="Cate J.H.D."/>
            <person name="Banfield J.F."/>
        </authorList>
    </citation>
    <scope>NUCLEOTIDE SEQUENCE</scope>
    <source>
        <strain evidence="8">NC_groundwater_1370_Ag_S-0.2um_69_93</strain>
    </source>
</reference>
<dbReference type="Proteomes" id="UP000752292">
    <property type="component" value="Unassembled WGS sequence"/>
</dbReference>
<protein>
    <recommendedName>
        <fullName evidence="6">NAD kinase</fullName>
        <ecNumber evidence="6">2.7.1.23</ecNumber>
    </recommendedName>
    <alternativeName>
        <fullName evidence="6">ATP-dependent NAD kinase</fullName>
    </alternativeName>
</protein>
<feature type="active site" description="Proton acceptor" evidence="6">
    <location>
        <position position="71"/>
    </location>
</feature>
<comment type="function">
    <text evidence="6">Involved in the regulation of the intracellular balance of NAD and NADP, and is a key enzyme in the biosynthesis of NADP. Catalyzes specifically the phosphorylation on 2'-hydroxyl of the adenosine moiety of NAD to yield NADP.</text>
</comment>
<comment type="caution">
    <text evidence="8">The sequence shown here is derived from an EMBL/GenBank/DDBJ whole genome shotgun (WGS) entry which is preliminary data.</text>
</comment>
<comment type="catalytic activity">
    <reaction evidence="5 6">
        <text>NAD(+) + ATP = ADP + NADP(+) + H(+)</text>
        <dbReference type="Rhea" id="RHEA:18629"/>
        <dbReference type="ChEBI" id="CHEBI:15378"/>
        <dbReference type="ChEBI" id="CHEBI:30616"/>
        <dbReference type="ChEBI" id="CHEBI:57540"/>
        <dbReference type="ChEBI" id="CHEBI:58349"/>
        <dbReference type="ChEBI" id="CHEBI:456216"/>
        <dbReference type="EC" id="2.7.1.23"/>
    </reaction>
</comment>
<keyword evidence="2 6" id="KW-0418">Kinase</keyword>
<dbReference type="Pfam" id="PF20143">
    <property type="entry name" value="NAD_kinase_C"/>
    <property type="match status" value="1"/>
</dbReference>
<dbReference type="Pfam" id="PF01513">
    <property type="entry name" value="NAD_kinase"/>
    <property type="match status" value="1"/>
</dbReference>
<feature type="region of interest" description="Disordered" evidence="7">
    <location>
        <begin position="292"/>
        <end position="314"/>
    </location>
</feature>
<dbReference type="GO" id="GO:0005524">
    <property type="term" value="F:ATP binding"/>
    <property type="evidence" value="ECO:0007669"/>
    <property type="project" value="UniProtKB-KW"/>
</dbReference>
<evidence type="ECO:0000313" key="8">
    <source>
        <dbReference type="EMBL" id="MBI4251133.1"/>
    </source>
</evidence>
<dbReference type="InterPro" id="IPR002504">
    <property type="entry name" value="NADK"/>
</dbReference>
<feature type="binding site" evidence="6">
    <location>
        <begin position="187"/>
        <end position="192"/>
    </location>
    <ligand>
        <name>NAD(+)</name>
        <dbReference type="ChEBI" id="CHEBI:57540"/>
    </ligand>
</feature>
<dbReference type="SUPFAM" id="SSF111331">
    <property type="entry name" value="NAD kinase/diacylglycerol kinase-like"/>
    <property type="match status" value="1"/>
</dbReference>
<feature type="binding site" evidence="6">
    <location>
        <position position="76"/>
    </location>
    <ligand>
        <name>NAD(+)</name>
        <dbReference type="ChEBI" id="CHEBI:57540"/>
    </ligand>
</feature>
<comment type="caution">
    <text evidence="6">Lacks conserved residue(s) required for the propagation of feature annotation.</text>
</comment>
<evidence type="ECO:0000313" key="9">
    <source>
        <dbReference type="Proteomes" id="UP000752292"/>
    </source>
</evidence>
<organism evidence="8 9">
    <name type="scientific">Tectimicrobiota bacterium</name>
    <dbReference type="NCBI Taxonomy" id="2528274"/>
    <lineage>
        <taxon>Bacteria</taxon>
        <taxon>Pseudomonadati</taxon>
        <taxon>Nitrospinota/Tectimicrobiota group</taxon>
        <taxon>Candidatus Tectimicrobiota</taxon>
    </lineage>
</organism>
<keyword evidence="1 6" id="KW-0808">Transferase</keyword>